<protein>
    <submittedName>
        <fullName evidence="5">M23 family peptidase</fullName>
    </submittedName>
    <submittedName>
        <fullName evidence="4">Stage II sporulation protein Q</fullName>
    </submittedName>
</protein>
<evidence type="ECO:0000256" key="1">
    <source>
        <dbReference type="SAM" id="MobiDB-lite"/>
    </source>
</evidence>
<dbReference type="Pfam" id="PF01551">
    <property type="entry name" value="Peptidase_M23"/>
    <property type="match status" value="1"/>
</dbReference>
<sequence length="252" mass="27982">MNKNFKQKLRDLFKKEGFYIALFLCLCIVVTVGTISYKMLSKNHVDDSQKNLNNQVTLNIDEEKNKDMATTEIPNAERVENKVQPNNDKESEPKKEENSKQSSTSVSTTAVVKFINPVDGIESRTYTYPKPVQIEENTFRTIRGVNIDAKIGTDVKAAAEGVVSTASNSGVEEGIVVEIKHANGLKTRYSNLDPNVSVKEGQKVTAGQVIGKVGNTAKVFDEETFGQFLNLQVIDANGNQVNPEKYFELKTK</sequence>
<keyword evidence="2" id="KW-0472">Membrane</keyword>
<dbReference type="EMBL" id="PDCJ01000004">
    <property type="protein sequence ID" value="PEG29389.1"/>
    <property type="molecule type" value="Genomic_DNA"/>
</dbReference>
<dbReference type="Proteomes" id="UP000789738">
    <property type="component" value="Unassembled WGS sequence"/>
</dbReference>
<feature type="transmembrane region" description="Helical" evidence="2">
    <location>
        <begin position="20"/>
        <end position="40"/>
    </location>
</feature>
<dbReference type="PANTHER" id="PTHR21666">
    <property type="entry name" value="PEPTIDASE-RELATED"/>
    <property type="match status" value="1"/>
</dbReference>
<dbReference type="AlphaFoldDB" id="A0A2A7MCR8"/>
<dbReference type="EMBL" id="UWJD01000001">
    <property type="protein sequence ID" value="VCT82941.1"/>
    <property type="molecule type" value="Genomic_DNA"/>
</dbReference>
<reference evidence="6 8" key="2">
    <citation type="submission" date="2018-06" db="EMBL/GenBank/DDBJ databases">
        <authorList>
            <consortium name="IHU Genomes"/>
        </authorList>
    </citation>
    <scope>NUCLEOTIDE SEQUENCE [LARGE SCALE GENOMIC DNA]</scope>
    <source>
        <strain evidence="6 8">NEC25</strain>
    </source>
</reference>
<dbReference type="InterPro" id="IPR050570">
    <property type="entry name" value="Cell_wall_metabolism_enzyme"/>
</dbReference>
<reference evidence="5 7" key="1">
    <citation type="submission" date="2017-10" db="EMBL/GenBank/DDBJ databases">
        <title>Effective Description of Clostridium neonatale sp. nov. linked to necrotizing enterocolitis in neonates and a clarification of species assignable to the genus Clostridium (Prazmowski 1880) emend. Lawson and Rainey 2016.</title>
        <authorList>
            <person name="Bernard K."/>
            <person name="Burdz T."/>
            <person name="Wiebe D."/>
            <person name="Balcewich B."/>
            <person name="Alfa M."/>
            <person name="Bernier A.-M."/>
        </authorList>
    </citation>
    <scope>NUCLEOTIDE SEQUENCE [LARGE SCALE GENOMIC DNA]</scope>
    <source>
        <strain evidence="5 7">LCDC99A005</strain>
    </source>
</reference>
<accession>A0A2A7MCR8</accession>
<feature type="region of interest" description="Disordered" evidence="1">
    <location>
        <begin position="60"/>
        <end position="106"/>
    </location>
</feature>
<dbReference type="InterPro" id="IPR011055">
    <property type="entry name" value="Dup_hybrid_motif"/>
</dbReference>
<evidence type="ECO:0000313" key="5">
    <source>
        <dbReference type="EMBL" id="PEG29389.1"/>
    </source>
</evidence>
<evidence type="ECO:0000313" key="4">
    <source>
        <dbReference type="EMBL" id="CAG9711363.1"/>
    </source>
</evidence>
<keyword evidence="2" id="KW-0812">Transmembrane</keyword>
<proteinExistence type="predicted"/>
<name>A0A2A7MCR8_9CLOT</name>
<dbReference type="Proteomes" id="UP000220840">
    <property type="component" value="Unassembled WGS sequence"/>
</dbReference>
<organism evidence="5 7">
    <name type="scientific">Clostridium neonatale</name>
    <dbReference type="NCBI Taxonomy" id="137838"/>
    <lineage>
        <taxon>Bacteria</taxon>
        <taxon>Bacillati</taxon>
        <taxon>Bacillota</taxon>
        <taxon>Clostridia</taxon>
        <taxon>Eubacteriales</taxon>
        <taxon>Clostridiaceae</taxon>
        <taxon>Clostridium</taxon>
    </lineage>
</organism>
<reference evidence="4" key="3">
    <citation type="submission" date="2021-10" db="EMBL/GenBank/DDBJ databases">
        <authorList>
            <person name="Mesa V."/>
        </authorList>
    </citation>
    <scope>NUCLEOTIDE SEQUENCE</scope>
    <source>
        <strain evidence="4">CC3_PB</strain>
    </source>
</reference>
<evidence type="ECO:0000313" key="6">
    <source>
        <dbReference type="EMBL" id="VCT82941.1"/>
    </source>
</evidence>
<feature type="compositionally biased region" description="Basic and acidic residues" evidence="1">
    <location>
        <begin position="61"/>
        <end position="99"/>
    </location>
</feature>
<dbReference type="CDD" id="cd12797">
    <property type="entry name" value="M23_peptidase"/>
    <property type="match status" value="1"/>
</dbReference>
<evidence type="ECO:0000313" key="8">
    <source>
        <dbReference type="Proteomes" id="UP000431451"/>
    </source>
</evidence>
<dbReference type="InterPro" id="IPR016047">
    <property type="entry name" value="M23ase_b-sheet_dom"/>
</dbReference>
<dbReference type="GeneID" id="68875847"/>
<dbReference type="Gene3D" id="2.70.70.10">
    <property type="entry name" value="Glucose Permease (Domain IIA)"/>
    <property type="match status" value="1"/>
</dbReference>
<keyword evidence="2" id="KW-1133">Transmembrane helix</keyword>
<feature type="domain" description="M23ase beta-sheet core" evidence="3">
    <location>
        <begin position="142"/>
        <end position="243"/>
    </location>
</feature>
<evidence type="ECO:0000259" key="3">
    <source>
        <dbReference type="Pfam" id="PF01551"/>
    </source>
</evidence>
<dbReference type="PANTHER" id="PTHR21666:SF270">
    <property type="entry name" value="MUREIN HYDROLASE ACTIVATOR ENVC"/>
    <property type="match status" value="1"/>
</dbReference>
<dbReference type="GO" id="GO:0004222">
    <property type="term" value="F:metalloendopeptidase activity"/>
    <property type="evidence" value="ECO:0007669"/>
    <property type="project" value="TreeGrafter"/>
</dbReference>
<dbReference type="OrthoDB" id="9801106at2"/>
<evidence type="ECO:0000313" key="7">
    <source>
        <dbReference type="Proteomes" id="UP000220840"/>
    </source>
</evidence>
<evidence type="ECO:0000256" key="2">
    <source>
        <dbReference type="SAM" id="Phobius"/>
    </source>
</evidence>
<gene>
    <name evidence="4" type="primary">spoIIQ</name>
    <name evidence="4" type="ORF">CNEO_45268</name>
    <name evidence="6" type="ORF">CNEONATNEC25_00528</name>
    <name evidence="5" type="ORF">CQ394_18705</name>
</gene>
<keyword evidence="7" id="KW-1185">Reference proteome</keyword>
<dbReference type="STRING" id="137838.GCA_001458595_00774"/>
<dbReference type="EMBL" id="CAKJVE010000004">
    <property type="protein sequence ID" value="CAG9711363.1"/>
    <property type="molecule type" value="Genomic_DNA"/>
</dbReference>
<dbReference type="SUPFAM" id="SSF51261">
    <property type="entry name" value="Duplicated hybrid motif"/>
    <property type="match status" value="1"/>
</dbReference>
<dbReference type="Proteomes" id="UP000431451">
    <property type="component" value="Unassembled WGS sequence"/>
</dbReference>
<dbReference type="RefSeq" id="WP_058293717.1">
    <property type="nucleotide sequence ID" value="NZ_CAKJVD010000016.1"/>
</dbReference>